<evidence type="ECO:0000256" key="1">
    <source>
        <dbReference type="ARBA" id="ARBA00002343"/>
    </source>
</evidence>
<comment type="function">
    <text evidence="1">Involved in the proteasome-dependent degradation of fructose-1,6-bisphosphatase.</text>
</comment>
<dbReference type="InterPro" id="IPR024964">
    <property type="entry name" value="CTLH/CRA"/>
</dbReference>
<dbReference type="Pfam" id="PF08513">
    <property type="entry name" value="LisH"/>
    <property type="match status" value="1"/>
</dbReference>
<evidence type="ECO:0000259" key="5">
    <source>
        <dbReference type="PROSITE" id="PS50897"/>
    </source>
</evidence>
<dbReference type="VEuPathDB" id="FungiDB:PV10_04597"/>
<dbReference type="Pfam" id="PF10607">
    <property type="entry name" value="CTLH"/>
    <property type="match status" value="1"/>
</dbReference>
<dbReference type="PANTHER" id="PTHR12864">
    <property type="entry name" value="RAN BINDING PROTEIN 9-RELATED"/>
    <property type="match status" value="1"/>
</dbReference>
<feature type="compositionally biased region" description="Low complexity" evidence="4">
    <location>
        <begin position="288"/>
        <end position="299"/>
    </location>
</feature>
<dbReference type="PROSITE" id="PS50896">
    <property type="entry name" value="LISH"/>
    <property type="match status" value="1"/>
</dbReference>
<organism evidence="6 7">
    <name type="scientific">Exophiala mesophila</name>
    <name type="common">Black yeast-like fungus</name>
    <dbReference type="NCBI Taxonomy" id="212818"/>
    <lineage>
        <taxon>Eukaryota</taxon>
        <taxon>Fungi</taxon>
        <taxon>Dikarya</taxon>
        <taxon>Ascomycota</taxon>
        <taxon>Pezizomycotina</taxon>
        <taxon>Eurotiomycetes</taxon>
        <taxon>Chaetothyriomycetidae</taxon>
        <taxon>Chaetothyriales</taxon>
        <taxon>Herpotrichiellaceae</taxon>
        <taxon>Exophiala</taxon>
    </lineage>
</organism>
<dbReference type="SMART" id="SM00667">
    <property type="entry name" value="LisH"/>
    <property type="match status" value="1"/>
</dbReference>
<evidence type="ECO:0000313" key="7">
    <source>
        <dbReference type="Proteomes" id="UP000288859"/>
    </source>
</evidence>
<dbReference type="InterPro" id="IPR006594">
    <property type="entry name" value="LisH"/>
</dbReference>
<evidence type="ECO:0000313" key="6">
    <source>
        <dbReference type="EMBL" id="RVX75135.1"/>
    </source>
</evidence>
<dbReference type="AlphaFoldDB" id="A0A438NHC9"/>
<sequence>MAATILHPFERRVADTQLSKSDVNNLIMDYLITEGYPSAAEKFASEANIQPNANISGIQERVQIRESIHRGDLQVAIELINELNPDPSGRDEKQNTFSPQYDLEKQLAFLLDTDKKLHFSLLRLQLVEIIRQSFTSSDPSLVGEAIEFAQNNLAPYAPLDSQFKNDLERAMALLIVPKESWMHASSSGSTTAASQVQSDFGALAELVDPSLRRKVAKDVNEAILQSQDQRREANIRYLVRARAWAEQLAREKKLDLPENLVLGLDGDEPPSKASHNGHNGDNGDTEMTGNGSATTAAGGDVDLARYTNIP</sequence>
<protein>
    <recommendedName>
        <fullName evidence="3">Protein FYV10</fullName>
    </recommendedName>
    <alternativeName>
        <fullName evidence="2">Protein fyv10</fullName>
    </alternativeName>
</protein>
<dbReference type="OrthoDB" id="2415936at2759"/>
<name>A0A438NHC9_EXOME</name>
<dbReference type="PROSITE" id="PS50897">
    <property type="entry name" value="CTLH"/>
    <property type="match status" value="1"/>
</dbReference>
<dbReference type="EMBL" id="NAJM01000003">
    <property type="protein sequence ID" value="RVX75135.1"/>
    <property type="molecule type" value="Genomic_DNA"/>
</dbReference>
<comment type="caution">
    <text evidence="6">The sequence shown here is derived from an EMBL/GenBank/DDBJ whole genome shotgun (WGS) entry which is preliminary data.</text>
</comment>
<proteinExistence type="predicted"/>
<gene>
    <name evidence="6" type="ORF">B0A52_01412</name>
</gene>
<evidence type="ECO:0000256" key="4">
    <source>
        <dbReference type="SAM" id="MobiDB-lite"/>
    </source>
</evidence>
<dbReference type="InterPro" id="IPR013144">
    <property type="entry name" value="CRA_dom"/>
</dbReference>
<dbReference type="Proteomes" id="UP000288859">
    <property type="component" value="Unassembled WGS sequence"/>
</dbReference>
<accession>A0A438NHC9</accession>
<reference evidence="6 7" key="1">
    <citation type="submission" date="2017-03" db="EMBL/GenBank/DDBJ databases">
        <title>Genomes of endolithic fungi from Antarctica.</title>
        <authorList>
            <person name="Coleine C."/>
            <person name="Masonjones S."/>
            <person name="Stajich J.E."/>
        </authorList>
    </citation>
    <scope>NUCLEOTIDE SEQUENCE [LARGE SCALE GENOMIC DNA]</scope>
    <source>
        <strain evidence="6 7">CCFEE 6314</strain>
    </source>
</reference>
<feature type="region of interest" description="Disordered" evidence="4">
    <location>
        <begin position="261"/>
        <end position="310"/>
    </location>
</feature>
<dbReference type="InterPro" id="IPR006595">
    <property type="entry name" value="CTLH_C"/>
</dbReference>
<feature type="domain" description="CTLH" evidence="5">
    <location>
        <begin position="57"/>
        <end position="137"/>
    </location>
</feature>
<dbReference type="InterPro" id="IPR050618">
    <property type="entry name" value="Ubq-SigPath_Reg"/>
</dbReference>
<dbReference type="SMART" id="SM00757">
    <property type="entry name" value="CRA"/>
    <property type="match status" value="1"/>
</dbReference>
<evidence type="ECO:0000256" key="3">
    <source>
        <dbReference type="ARBA" id="ARBA00018741"/>
    </source>
</evidence>
<evidence type="ECO:0000256" key="2">
    <source>
        <dbReference type="ARBA" id="ARBA00017917"/>
    </source>
</evidence>
<dbReference type="SMART" id="SM00668">
    <property type="entry name" value="CTLH"/>
    <property type="match status" value="1"/>
</dbReference>